<feature type="transmembrane region" description="Helical" evidence="1">
    <location>
        <begin position="266"/>
        <end position="286"/>
    </location>
</feature>
<feature type="transmembrane region" description="Helical" evidence="1">
    <location>
        <begin position="322"/>
        <end position="339"/>
    </location>
</feature>
<dbReference type="Gene3D" id="3.40.630.30">
    <property type="match status" value="1"/>
</dbReference>
<dbReference type="PATRIC" id="fig|1423773.3.peg.1480"/>
<evidence type="ECO:0000313" key="4">
    <source>
        <dbReference type="Proteomes" id="UP000051162"/>
    </source>
</evidence>
<dbReference type="SUPFAM" id="SSF55729">
    <property type="entry name" value="Acyl-CoA N-acyltransferases (Nat)"/>
    <property type="match status" value="1"/>
</dbReference>
<dbReference type="PROSITE" id="PS51186">
    <property type="entry name" value="GNAT"/>
    <property type="match status" value="1"/>
</dbReference>
<dbReference type="Proteomes" id="UP000051162">
    <property type="component" value="Unassembled WGS sequence"/>
</dbReference>
<gene>
    <name evidence="3" type="ORF">FD30_GL001443</name>
</gene>
<dbReference type="Pfam" id="PF00583">
    <property type="entry name" value="Acetyltransf_1"/>
    <property type="match status" value="1"/>
</dbReference>
<feature type="domain" description="N-acetyltransferase" evidence="2">
    <location>
        <begin position="1"/>
        <end position="148"/>
    </location>
</feature>
<evidence type="ECO:0000259" key="2">
    <source>
        <dbReference type="PROSITE" id="PS51186"/>
    </source>
</evidence>
<keyword evidence="1" id="KW-0472">Membrane</keyword>
<accession>A0A0R1JYI2</accession>
<dbReference type="CDD" id="cd04301">
    <property type="entry name" value="NAT_SF"/>
    <property type="match status" value="1"/>
</dbReference>
<name>A0A0R1JYI2_9LACO</name>
<keyword evidence="4" id="KW-1185">Reference proteome</keyword>
<feature type="transmembrane region" description="Helical" evidence="1">
    <location>
        <begin position="292"/>
        <end position="310"/>
    </location>
</feature>
<dbReference type="GO" id="GO:0016747">
    <property type="term" value="F:acyltransferase activity, transferring groups other than amino-acyl groups"/>
    <property type="evidence" value="ECO:0007669"/>
    <property type="project" value="InterPro"/>
</dbReference>
<keyword evidence="1" id="KW-1133">Transmembrane helix</keyword>
<proteinExistence type="predicted"/>
<feature type="transmembrane region" description="Helical" evidence="1">
    <location>
        <begin position="189"/>
        <end position="210"/>
    </location>
</feature>
<dbReference type="InterPro" id="IPR000182">
    <property type="entry name" value="GNAT_dom"/>
</dbReference>
<dbReference type="InterPro" id="IPR016181">
    <property type="entry name" value="Acyl_CoA_acyltransferase"/>
</dbReference>
<protein>
    <recommendedName>
        <fullName evidence="2">N-acetyltransferase domain-containing protein</fullName>
    </recommendedName>
</protein>
<reference evidence="3 4" key="1">
    <citation type="journal article" date="2015" name="Genome Announc.">
        <title>Expanding the biotechnology potential of lactobacilli through comparative genomics of 213 strains and associated genera.</title>
        <authorList>
            <person name="Sun Z."/>
            <person name="Harris H.M."/>
            <person name="McCann A."/>
            <person name="Guo C."/>
            <person name="Argimon S."/>
            <person name="Zhang W."/>
            <person name="Yang X."/>
            <person name="Jeffery I.B."/>
            <person name="Cooney J.C."/>
            <person name="Kagawa T.F."/>
            <person name="Liu W."/>
            <person name="Song Y."/>
            <person name="Salvetti E."/>
            <person name="Wrobel A."/>
            <person name="Rasinkangas P."/>
            <person name="Parkhill J."/>
            <person name="Rea M.C."/>
            <person name="O'Sullivan O."/>
            <person name="Ritari J."/>
            <person name="Douillard F.P."/>
            <person name="Paul Ross R."/>
            <person name="Yang R."/>
            <person name="Briner A.E."/>
            <person name="Felis G.E."/>
            <person name="de Vos W.M."/>
            <person name="Barrangou R."/>
            <person name="Klaenhammer T.R."/>
            <person name="Caufield P.W."/>
            <person name="Cui Y."/>
            <person name="Zhang H."/>
            <person name="O'Toole P.W."/>
        </authorList>
    </citation>
    <scope>NUCLEOTIDE SEQUENCE [LARGE SCALE GENOMIC DNA]</scope>
    <source>
        <strain evidence="3 4">DSM 19117</strain>
    </source>
</reference>
<dbReference type="EMBL" id="AZDT01000021">
    <property type="protein sequence ID" value="KRK76271.1"/>
    <property type="molecule type" value="Genomic_DNA"/>
</dbReference>
<dbReference type="AlphaFoldDB" id="A0A0R1JYI2"/>
<comment type="caution">
    <text evidence="3">The sequence shown here is derived from an EMBL/GenBank/DDBJ whole genome shotgun (WGS) entry which is preliminary data.</text>
</comment>
<evidence type="ECO:0000313" key="3">
    <source>
        <dbReference type="EMBL" id="KRK76271.1"/>
    </source>
</evidence>
<organism evidence="3 4">
    <name type="scientific">Levilactobacillus namurensis DSM 19117</name>
    <dbReference type="NCBI Taxonomy" id="1423773"/>
    <lineage>
        <taxon>Bacteria</taxon>
        <taxon>Bacillati</taxon>
        <taxon>Bacillota</taxon>
        <taxon>Bacilli</taxon>
        <taxon>Lactobacillales</taxon>
        <taxon>Lactobacillaceae</taxon>
        <taxon>Levilactobacillus</taxon>
    </lineage>
</organism>
<sequence length="340" mass="37820">MAANEQRVVQKISRAAFKGGESWFIGLPHQAIVLLVDQVIVGAVVYKDWGPDQRRNVYVDQFLIAPSCSGQGLGKRLLNGALTYFRRTGAQTVTAAIKTDNVGSWKNFLANGFRRTSWGRAVTYLGVSGALRQLSQSPLAFESGMELYLLDFSERPVSIELLPAGGRFLISNLLLQLPMWIFLTGQSHFWSAVAAYLGVLALIIGSRWGVGRRLEPEGHLRFNNGGGITTFLLSLIQVPFPLNVAWVPTHYRQTAEFRRHLALPELVKWAGLALLAPLAVLPNVGWSFLGHFASVLMVLQLFPVFPFEAFGGRRLYDANRRWWAITSVVTVVELGILWWG</sequence>
<evidence type="ECO:0000256" key="1">
    <source>
        <dbReference type="SAM" id="Phobius"/>
    </source>
</evidence>
<keyword evidence="1" id="KW-0812">Transmembrane</keyword>